<evidence type="ECO:0000256" key="4">
    <source>
        <dbReference type="ARBA" id="ARBA00022989"/>
    </source>
</evidence>
<name>A0A348FWP2_9HYPH</name>
<dbReference type="Proteomes" id="UP000266934">
    <property type="component" value="Chromosome"/>
</dbReference>
<keyword evidence="5 6" id="KW-0472">Membrane</keyword>
<evidence type="ECO:0000256" key="3">
    <source>
        <dbReference type="ARBA" id="ARBA00022692"/>
    </source>
</evidence>
<dbReference type="NCBIfam" id="TIGR04408">
    <property type="entry name" value="LptG_lptG"/>
    <property type="match status" value="1"/>
</dbReference>
<sequence>MIGRTLGIYFARRFMEALIMVFLGSALLIAVVDFVEMLRRTGDTPKATVLLLAQLTLSRVPSLVEQMLPFAILFAAMGSFLMLSRRLELVVTRAAGVSVWQFTFPAVACSLAVGLFATVLYNPVAAALKEHASTLEADIFGGRSLFFQGGGEGDIWLRQSSESGPAILNAKAAAEYGRRLTGVIVLTLDANGQLQERIEAATARLEDRAWILETVRIFSATTQPRSLDTYRLATTLTADQVRDSLSKADSVSFWDLPDAIVAAREAGLSPARFQLQYQSLMARPLLFLAMVMIAAAVSLRFFRIGGIAPMILSGVVAGFLLYVGSELAEDLASAGMIGVVPAAWGPAAATVLLGFMVLLQQEDG</sequence>
<protein>
    <submittedName>
        <fullName evidence="7">LPS export ABC transporter permease LptG</fullName>
    </submittedName>
</protein>
<feature type="transmembrane region" description="Helical" evidence="6">
    <location>
        <begin position="280"/>
        <end position="299"/>
    </location>
</feature>
<keyword evidence="8" id="KW-1185">Reference proteome</keyword>
<dbReference type="GO" id="GO:0043190">
    <property type="term" value="C:ATP-binding cassette (ABC) transporter complex"/>
    <property type="evidence" value="ECO:0007669"/>
    <property type="project" value="InterPro"/>
</dbReference>
<feature type="transmembrane region" description="Helical" evidence="6">
    <location>
        <begin position="99"/>
        <end position="121"/>
    </location>
</feature>
<accession>A0A348FWP2</accession>
<proteinExistence type="predicted"/>
<dbReference type="EMBL" id="AP018907">
    <property type="protein sequence ID" value="BBF91725.1"/>
    <property type="molecule type" value="Genomic_DNA"/>
</dbReference>
<feature type="transmembrane region" description="Helical" evidence="6">
    <location>
        <begin position="336"/>
        <end position="359"/>
    </location>
</feature>
<evidence type="ECO:0000256" key="6">
    <source>
        <dbReference type="SAM" id="Phobius"/>
    </source>
</evidence>
<dbReference type="Pfam" id="PF03739">
    <property type="entry name" value="LptF_LptG"/>
    <property type="match status" value="1"/>
</dbReference>
<evidence type="ECO:0000313" key="7">
    <source>
        <dbReference type="EMBL" id="BBF91725.1"/>
    </source>
</evidence>
<dbReference type="GO" id="GO:0015920">
    <property type="term" value="P:lipopolysaccharide transport"/>
    <property type="evidence" value="ECO:0007669"/>
    <property type="project" value="TreeGrafter"/>
</dbReference>
<dbReference type="InterPro" id="IPR030923">
    <property type="entry name" value="LptG"/>
</dbReference>
<comment type="subcellular location">
    <subcellularLocation>
        <location evidence="1">Cell membrane</location>
        <topology evidence="1">Multi-pass membrane protein</topology>
    </subcellularLocation>
</comment>
<reference evidence="7 8" key="1">
    <citation type="submission" date="2018-08" db="EMBL/GenBank/DDBJ databases">
        <title>Complete genome sequencing of Blastochloris tepida GI.</title>
        <authorList>
            <person name="Tsukatani Y."/>
            <person name="Mori H."/>
        </authorList>
    </citation>
    <scope>NUCLEOTIDE SEQUENCE [LARGE SCALE GENOMIC DNA]</scope>
    <source>
        <strain evidence="7 8">GI</strain>
    </source>
</reference>
<dbReference type="PANTHER" id="PTHR33529">
    <property type="entry name" value="SLR0882 PROTEIN-RELATED"/>
    <property type="match status" value="1"/>
</dbReference>
<dbReference type="KEGG" id="blag:BLTE_04100"/>
<feature type="transmembrane region" description="Helical" evidence="6">
    <location>
        <begin position="306"/>
        <end position="324"/>
    </location>
</feature>
<evidence type="ECO:0000313" key="8">
    <source>
        <dbReference type="Proteomes" id="UP000266934"/>
    </source>
</evidence>
<evidence type="ECO:0000256" key="2">
    <source>
        <dbReference type="ARBA" id="ARBA00022475"/>
    </source>
</evidence>
<evidence type="ECO:0000256" key="5">
    <source>
        <dbReference type="ARBA" id="ARBA00023136"/>
    </source>
</evidence>
<keyword evidence="2" id="KW-1003">Cell membrane</keyword>
<dbReference type="RefSeq" id="WP_126397150.1">
    <property type="nucleotide sequence ID" value="NZ_AP018907.1"/>
</dbReference>
<keyword evidence="3 6" id="KW-0812">Transmembrane</keyword>
<keyword evidence="4 6" id="KW-1133">Transmembrane helix</keyword>
<gene>
    <name evidence="7" type="ORF">BLTE_04100</name>
</gene>
<dbReference type="OrthoDB" id="9798468at2"/>
<dbReference type="InterPro" id="IPR005495">
    <property type="entry name" value="LptG/LptF_permease"/>
</dbReference>
<evidence type="ECO:0000256" key="1">
    <source>
        <dbReference type="ARBA" id="ARBA00004651"/>
    </source>
</evidence>
<feature type="transmembrane region" description="Helical" evidence="6">
    <location>
        <begin position="14"/>
        <end position="35"/>
    </location>
</feature>
<feature type="transmembrane region" description="Helical" evidence="6">
    <location>
        <begin position="67"/>
        <end position="87"/>
    </location>
</feature>
<dbReference type="AlphaFoldDB" id="A0A348FWP2"/>
<organism evidence="7 8">
    <name type="scientific">Blastochloris tepida</name>
    <dbReference type="NCBI Taxonomy" id="2233851"/>
    <lineage>
        <taxon>Bacteria</taxon>
        <taxon>Pseudomonadati</taxon>
        <taxon>Pseudomonadota</taxon>
        <taxon>Alphaproteobacteria</taxon>
        <taxon>Hyphomicrobiales</taxon>
        <taxon>Blastochloridaceae</taxon>
        <taxon>Blastochloris</taxon>
    </lineage>
</organism>
<dbReference type="PANTHER" id="PTHR33529:SF2">
    <property type="entry name" value="LIPOPOLYSACCHARIDE EXPORT SYSTEM PERMEASE PROTEIN LPTG"/>
    <property type="match status" value="1"/>
</dbReference>
<dbReference type="GO" id="GO:0055085">
    <property type="term" value="P:transmembrane transport"/>
    <property type="evidence" value="ECO:0007669"/>
    <property type="project" value="InterPro"/>
</dbReference>